<keyword evidence="2" id="KW-1185">Reference proteome</keyword>
<sequence length="693" mass="78170">MRMSGESIQDRSYRIALENMRYKACTPADIRFLNTLISTNIPNRPSAKLEPWRSAPIIVGENKYKDEINRLGTLRFASETKQKLHRFYSDDTIATIATTATSNTTKKVGYNKKSLINTISEELQKMLWELPTSSYDLNCPAILDLCLGLPVIIRHNFATELSITKGQKGTVYAWHTGQGNFGQQIIETLFVLLDDPPTDVKLEDLPLNVVPISRRKTSGYVALPDDTKICITRSQVDILPGFAMTAHASQGQSLTSNAVDLNTLNDHHGWYTALSRSRSANQTLILQGFDSSKITGGASGALRREYRELELLDELTSLRFANKLPSSVCGSTRKLLIETFLQWKGAQYLPSNIHCSIKSTPNDPYIIEQEPLPAWTTMDKKKFQALKESVVDSKQHIPSLEGNSTLPFVRSNKRDIDHLCNSKDILVMPPSKKLFWSENSCAFDAVFPILYQGWLELDESSYDCYSILTAVIDDFVKVKSNMISFNQARDSYRQALALRNPRQFTFGAYCSVTELLQDILHTNTPFIKCTLWCELNHNPRRQPHAIKHCNIPEIRETLSSSTAEWLSVNSPTIWSNVCHVCQGTLIKEYNIQFAPPFIVFPCESTPEMHIDENVVMKLDSGTVYRYTLKGVIYYSPFRQHFISRIISSQGLVYQHDGMANRGDPALECGSLHNMNLNTCQGATLTCVIYILSA</sequence>
<dbReference type="AlphaFoldDB" id="A0AA38NXW0"/>
<gene>
    <name evidence="1" type="ORF">F5878DRAFT_702878</name>
</gene>
<reference evidence="1" key="1">
    <citation type="submission" date="2022-08" db="EMBL/GenBank/DDBJ databases">
        <authorList>
            <consortium name="DOE Joint Genome Institute"/>
            <person name="Min B."/>
            <person name="Riley R."/>
            <person name="Sierra-Patev S."/>
            <person name="Naranjo-Ortiz M."/>
            <person name="Looney B."/>
            <person name="Konkel Z."/>
            <person name="Slot J.C."/>
            <person name="Sakamoto Y."/>
            <person name="Steenwyk J.L."/>
            <person name="Rokas A."/>
            <person name="Carro J."/>
            <person name="Camarero S."/>
            <person name="Ferreira P."/>
            <person name="Molpeceres G."/>
            <person name="Ruiz-Duenas F.J."/>
            <person name="Serrano A."/>
            <person name="Henrissat B."/>
            <person name="Drula E."/>
            <person name="Hughes K.W."/>
            <person name="Mata J.L."/>
            <person name="Ishikawa N.K."/>
            <person name="Vargas-Isla R."/>
            <person name="Ushijima S."/>
            <person name="Smith C.A."/>
            <person name="Ahrendt S."/>
            <person name="Andreopoulos W."/>
            <person name="He G."/>
            <person name="Labutti K."/>
            <person name="Lipzen A."/>
            <person name="Ng V."/>
            <person name="Sandor L."/>
            <person name="Barry K."/>
            <person name="Martinez A.T."/>
            <person name="Xiao Y."/>
            <person name="Gibbons J.G."/>
            <person name="Terashima K."/>
            <person name="Hibbett D.S."/>
            <person name="Grigoriev I.V."/>
        </authorList>
    </citation>
    <scope>NUCLEOTIDE SEQUENCE</scope>
    <source>
        <strain evidence="1">TFB9207</strain>
    </source>
</reference>
<dbReference type="EMBL" id="MU806891">
    <property type="protein sequence ID" value="KAJ3832658.1"/>
    <property type="molecule type" value="Genomic_DNA"/>
</dbReference>
<dbReference type="Proteomes" id="UP001163846">
    <property type="component" value="Unassembled WGS sequence"/>
</dbReference>
<proteinExistence type="predicted"/>
<name>A0AA38NXW0_9AGAR</name>
<evidence type="ECO:0000313" key="1">
    <source>
        <dbReference type="EMBL" id="KAJ3832658.1"/>
    </source>
</evidence>
<organism evidence="1 2">
    <name type="scientific">Lentinula raphanica</name>
    <dbReference type="NCBI Taxonomy" id="153919"/>
    <lineage>
        <taxon>Eukaryota</taxon>
        <taxon>Fungi</taxon>
        <taxon>Dikarya</taxon>
        <taxon>Basidiomycota</taxon>
        <taxon>Agaricomycotina</taxon>
        <taxon>Agaricomycetes</taxon>
        <taxon>Agaricomycetidae</taxon>
        <taxon>Agaricales</taxon>
        <taxon>Marasmiineae</taxon>
        <taxon>Omphalotaceae</taxon>
        <taxon>Lentinula</taxon>
    </lineage>
</organism>
<dbReference type="SUPFAM" id="SSF52540">
    <property type="entry name" value="P-loop containing nucleoside triphosphate hydrolases"/>
    <property type="match status" value="1"/>
</dbReference>
<dbReference type="InterPro" id="IPR027417">
    <property type="entry name" value="P-loop_NTPase"/>
</dbReference>
<comment type="caution">
    <text evidence="1">The sequence shown here is derived from an EMBL/GenBank/DDBJ whole genome shotgun (WGS) entry which is preliminary data.</text>
</comment>
<accession>A0AA38NXW0</accession>
<evidence type="ECO:0008006" key="3">
    <source>
        <dbReference type="Google" id="ProtNLM"/>
    </source>
</evidence>
<protein>
    <recommendedName>
        <fullName evidence="3">ATP-dependent DNA helicase</fullName>
    </recommendedName>
</protein>
<evidence type="ECO:0000313" key="2">
    <source>
        <dbReference type="Proteomes" id="UP001163846"/>
    </source>
</evidence>